<evidence type="ECO:0000256" key="8">
    <source>
        <dbReference type="SAM" id="Phobius"/>
    </source>
</evidence>
<dbReference type="InterPro" id="IPR039421">
    <property type="entry name" value="Type_1_exporter"/>
</dbReference>
<evidence type="ECO:0000256" key="6">
    <source>
        <dbReference type="ARBA" id="ARBA00023136"/>
    </source>
</evidence>
<dbReference type="InterPro" id="IPR003593">
    <property type="entry name" value="AAA+_ATPase"/>
</dbReference>
<comment type="caution">
    <text evidence="11">The sequence shown here is derived from an EMBL/GenBank/DDBJ whole genome shotgun (WGS) entry which is preliminary data.</text>
</comment>
<reference evidence="12" key="1">
    <citation type="journal article" date="2019" name="Int. J. Syst. Evol. Microbiol.">
        <title>The Global Catalogue of Microorganisms (GCM) 10K type strain sequencing project: providing services to taxonomists for standard genome sequencing and annotation.</title>
        <authorList>
            <consortium name="The Broad Institute Genomics Platform"/>
            <consortium name="The Broad Institute Genome Sequencing Center for Infectious Disease"/>
            <person name="Wu L."/>
            <person name="Ma J."/>
        </authorList>
    </citation>
    <scope>NUCLEOTIDE SEQUENCE [LARGE SCALE GENOMIC DNA]</scope>
    <source>
        <strain evidence="12">ZS-35-S2</strain>
    </source>
</reference>
<dbReference type="PROSITE" id="PS50929">
    <property type="entry name" value="ABC_TM1F"/>
    <property type="match status" value="1"/>
</dbReference>
<dbReference type="Pfam" id="PF00005">
    <property type="entry name" value="ABC_tran"/>
    <property type="match status" value="1"/>
</dbReference>
<feature type="transmembrane region" description="Helical" evidence="8">
    <location>
        <begin position="167"/>
        <end position="187"/>
    </location>
</feature>
<dbReference type="EMBL" id="JBHSPR010000010">
    <property type="protein sequence ID" value="MFC6017433.1"/>
    <property type="molecule type" value="Genomic_DNA"/>
</dbReference>
<feature type="transmembrane region" description="Helical" evidence="8">
    <location>
        <begin position="250"/>
        <end position="273"/>
    </location>
</feature>
<evidence type="ECO:0000256" key="5">
    <source>
        <dbReference type="ARBA" id="ARBA00022989"/>
    </source>
</evidence>
<feature type="transmembrane region" description="Helical" evidence="8">
    <location>
        <begin position="71"/>
        <end position="93"/>
    </location>
</feature>
<feature type="transmembrane region" description="Helical" evidence="8">
    <location>
        <begin position="144"/>
        <end position="161"/>
    </location>
</feature>
<dbReference type="SUPFAM" id="SSF52540">
    <property type="entry name" value="P-loop containing nucleoside triphosphate hydrolases"/>
    <property type="match status" value="1"/>
</dbReference>
<accession>A0ABW1K9G2</accession>
<dbReference type="PROSITE" id="PS00211">
    <property type="entry name" value="ABC_TRANSPORTER_1"/>
    <property type="match status" value="1"/>
</dbReference>
<keyword evidence="12" id="KW-1185">Reference proteome</keyword>
<evidence type="ECO:0000259" key="9">
    <source>
        <dbReference type="PROSITE" id="PS50893"/>
    </source>
</evidence>
<evidence type="ECO:0000256" key="1">
    <source>
        <dbReference type="ARBA" id="ARBA00004651"/>
    </source>
</evidence>
<feature type="domain" description="ABC transmembrane type-1" evidence="10">
    <location>
        <begin position="32"/>
        <end position="311"/>
    </location>
</feature>
<keyword evidence="3" id="KW-0547">Nucleotide-binding</keyword>
<evidence type="ECO:0000256" key="4">
    <source>
        <dbReference type="ARBA" id="ARBA00022840"/>
    </source>
</evidence>
<evidence type="ECO:0000313" key="12">
    <source>
        <dbReference type="Proteomes" id="UP001596203"/>
    </source>
</evidence>
<dbReference type="Gene3D" id="3.40.50.300">
    <property type="entry name" value="P-loop containing nucleotide triphosphate hydrolases"/>
    <property type="match status" value="1"/>
</dbReference>
<evidence type="ECO:0000313" key="11">
    <source>
        <dbReference type="EMBL" id="MFC6017433.1"/>
    </source>
</evidence>
<evidence type="ECO:0000256" key="7">
    <source>
        <dbReference type="SAM" id="MobiDB-lite"/>
    </source>
</evidence>
<dbReference type="InterPro" id="IPR003439">
    <property type="entry name" value="ABC_transporter-like_ATP-bd"/>
</dbReference>
<name>A0ABW1K9G2_9ACTN</name>
<dbReference type="SMART" id="SM00382">
    <property type="entry name" value="AAA"/>
    <property type="match status" value="1"/>
</dbReference>
<dbReference type="PANTHER" id="PTHR43394">
    <property type="entry name" value="ATP-DEPENDENT PERMEASE MDL1, MITOCHONDRIAL"/>
    <property type="match status" value="1"/>
</dbReference>
<keyword evidence="5 8" id="KW-1133">Transmembrane helix</keyword>
<dbReference type="RefSeq" id="WP_377421683.1">
    <property type="nucleotide sequence ID" value="NZ_JBHSPR010000010.1"/>
</dbReference>
<keyword evidence="6 8" id="KW-0472">Membrane</keyword>
<feature type="region of interest" description="Disordered" evidence="7">
    <location>
        <begin position="334"/>
        <end position="355"/>
    </location>
</feature>
<evidence type="ECO:0000256" key="2">
    <source>
        <dbReference type="ARBA" id="ARBA00022692"/>
    </source>
</evidence>
<dbReference type="Gene3D" id="1.20.1560.10">
    <property type="entry name" value="ABC transporter type 1, transmembrane domain"/>
    <property type="match status" value="1"/>
</dbReference>
<dbReference type="Proteomes" id="UP001596203">
    <property type="component" value="Unassembled WGS sequence"/>
</dbReference>
<feature type="domain" description="ABC transporter" evidence="9">
    <location>
        <begin position="358"/>
        <end position="591"/>
    </location>
</feature>
<dbReference type="InterPro" id="IPR027417">
    <property type="entry name" value="P-loop_NTPase"/>
</dbReference>
<dbReference type="InterPro" id="IPR036640">
    <property type="entry name" value="ABC1_TM_sf"/>
</dbReference>
<gene>
    <name evidence="11" type="ORF">ACFP2T_14590</name>
</gene>
<feature type="region of interest" description="Disordered" evidence="7">
    <location>
        <begin position="598"/>
        <end position="618"/>
    </location>
</feature>
<protein>
    <submittedName>
        <fullName evidence="11">ABC transporter ATP-binding protein</fullName>
    </submittedName>
</protein>
<proteinExistence type="predicted"/>
<evidence type="ECO:0000256" key="3">
    <source>
        <dbReference type="ARBA" id="ARBA00022741"/>
    </source>
</evidence>
<organism evidence="11 12">
    <name type="scientific">Plantactinospora solaniradicis</name>
    <dbReference type="NCBI Taxonomy" id="1723736"/>
    <lineage>
        <taxon>Bacteria</taxon>
        <taxon>Bacillati</taxon>
        <taxon>Actinomycetota</taxon>
        <taxon>Actinomycetes</taxon>
        <taxon>Micromonosporales</taxon>
        <taxon>Micromonosporaceae</taxon>
        <taxon>Plantactinospora</taxon>
    </lineage>
</organism>
<dbReference type="SUPFAM" id="SSF90123">
    <property type="entry name" value="ABC transporter transmembrane region"/>
    <property type="match status" value="1"/>
</dbReference>
<keyword evidence="2 8" id="KW-0812">Transmembrane</keyword>
<dbReference type="CDD" id="cd18551">
    <property type="entry name" value="ABC_6TM_LmrA_like"/>
    <property type="match status" value="1"/>
</dbReference>
<dbReference type="PROSITE" id="PS50893">
    <property type="entry name" value="ABC_TRANSPORTER_2"/>
    <property type="match status" value="1"/>
</dbReference>
<comment type="subcellular location">
    <subcellularLocation>
        <location evidence="1">Cell membrane</location>
        <topology evidence="1">Multi-pass membrane protein</topology>
    </subcellularLocation>
</comment>
<dbReference type="InterPro" id="IPR011527">
    <property type="entry name" value="ABC1_TM_dom"/>
</dbReference>
<sequence length="618" mass="65982">MSVAKEVGTDQLSWGRLRILWSFARPHTGKLALGLLLALLGSAAGLASPMVTKWVLDSLGGSASLSGPITALAVLLVVGSAIWLWQWILLGTLGERIVLDARESIIRRFFRATVPEVTRRPTGELVARVTSDTVLLHQAASSSIIGLINGTVMMAGTLVLMGVLDLVLLGTTVGAVIVVALMFAVLMPSIAKAHERSQEHLGRLGGVLEGALRAIRTVKVSRAEHRQSERILAEARQVARFSVHAARREAMAWTIVWSGIQLAIILILGIGAWRVGEGQLEVSSLIAFLLYAFNLMGPITEISQNVTALQSGIAAAGRIRQVADIEVESPDAGAVRVDGHRPEGDPLDGRRSRPGPVLELRGVSARYGPDAAPAVSGIDLDIPRRGHTAIVGPSGAGKTTLFSLILRFLEPQEGEIRLDGRPYREHTHGEIRQRLAYVEQESPVVPGTIRENLLFTYPDATEEEVRDVLAQVRLTSKLDALPEGLDTPLTSSSVSGGERQRIALARAILRTPDVLLLDEATAQIDGLTEAAIHEVIRDRAAGGAVVTVAHRLSTVIDADTIVVMEAGRVRARGSHEELLAADELYRQLVEALRIAGAAGDADGPPQPARPVAAGAVTR</sequence>
<evidence type="ECO:0000259" key="10">
    <source>
        <dbReference type="PROSITE" id="PS50929"/>
    </source>
</evidence>
<dbReference type="PANTHER" id="PTHR43394:SF1">
    <property type="entry name" value="ATP-BINDING CASSETTE SUB-FAMILY B MEMBER 10, MITOCHONDRIAL"/>
    <property type="match status" value="1"/>
</dbReference>
<feature type="compositionally biased region" description="Basic and acidic residues" evidence="7">
    <location>
        <begin position="337"/>
        <end position="351"/>
    </location>
</feature>
<dbReference type="Pfam" id="PF00664">
    <property type="entry name" value="ABC_membrane"/>
    <property type="match status" value="1"/>
</dbReference>
<keyword evidence="4 11" id="KW-0067">ATP-binding</keyword>
<dbReference type="GO" id="GO:0005524">
    <property type="term" value="F:ATP binding"/>
    <property type="evidence" value="ECO:0007669"/>
    <property type="project" value="UniProtKB-KW"/>
</dbReference>
<dbReference type="InterPro" id="IPR017871">
    <property type="entry name" value="ABC_transporter-like_CS"/>
</dbReference>